<feature type="chain" id="PRO_5046879700" evidence="1">
    <location>
        <begin position="27"/>
        <end position="250"/>
    </location>
</feature>
<dbReference type="InterPro" id="IPR011330">
    <property type="entry name" value="Glyco_hydro/deAcase_b/a-brl"/>
</dbReference>
<dbReference type="InterPro" id="IPR050248">
    <property type="entry name" value="Polysacc_deacetylase_ArnD"/>
</dbReference>
<evidence type="ECO:0000259" key="2">
    <source>
        <dbReference type="PROSITE" id="PS51677"/>
    </source>
</evidence>
<evidence type="ECO:0000313" key="3">
    <source>
        <dbReference type="EMBL" id="UTI65244.1"/>
    </source>
</evidence>
<dbReference type="PROSITE" id="PS51677">
    <property type="entry name" value="NODB"/>
    <property type="match status" value="1"/>
</dbReference>
<accession>A0ABY5DXG0</accession>
<keyword evidence="4" id="KW-1185">Reference proteome</keyword>
<dbReference type="EMBL" id="CP098502">
    <property type="protein sequence ID" value="UTI65244.1"/>
    <property type="molecule type" value="Genomic_DNA"/>
</dbReference>
<feature type="signal peptide" evidence="1">
    <location>
        <begin position="1"/>
        <end position="26"/>
    </location>
</feature>
<evidence type="ECO:0000256" key="1">
    <source>
        <dbReference type="SAM" id="SignalP"/>
    </source>
</evidence>
<dbReference type="Pfam" id="PF01522">
    <property type="entry name" value="Polysacc_deac_1"/>
    <property type="match status" value="1"/>
</dbReference>
<dbReference type="Proteomes" id="UP001056035">
    <property type="component" value="Chromosome"/>
</dbReference>
<evidence type="ECO:0000313" key="4">
    <source>
        <dbReference type="Proteomes" id="UP001056035"/>
    </source>
</evidence>
<dbReference type="SUPFAM" id="SSF88713">
    <property type="entry name" value="Glycoside hydrolase/deacetylase"/>
    <property type="match status" value="1"/>
</dbReference>
<feature type="domain" description="NodB homology" evidence="2">
    <location>
        <begin position="59"/>
        <end position="237"/>
    </location>
</feature>
<protein>
    <submittedName>
        <fullName evidence="3">Polysaccharide deacetylase family protein</fullName>
    </submittedName>
</protein>
<proteinExistence type="predicted"/>
<dbReference type="InterPro" id="IPR002509">
    <property type="entry name" value="NODB_dom"/>
</dbReference>
<name>A0ABY5DXG0_9ACTN</name>
<dbReference type="CDD" id="cd10917">
    <property type="entry name" value="CE4_NodB_like_6s_7s"/>
    <property type="match status" value="1"/>
</dbReference>
<dbReference type="PANTHER" id="PTHR10587">
    <property type="entry name" value="GLYCOSYL TRANSFERASE-RELATED"/>
    <property type="match status" value="1"/>
</dbReference>
<keyword evidence="1" id="KW-0732">Signal</keyword>
<gene>
    <name evidence="3" type="ORF">NBH00_03300</name>
</gene>
<organism evidence="3 4">
    <name type="scientific">Paraconexibacter antarcticus</name>
    <dbReference type="NCBI Taxonomy" id="2949664"/>
    <lineage>
        <taxon>Bacteria</taxon>
        <taxon>Bacillati</taxon>
        <taxon>Actinomycetota</taxon>
        <taxon>Thermoleophilia</taxon>
        <taxon>Solirubrobacterales</taxon>
        <taxon>Paraconexibacteraceae</taxon>
        <taxon>Paraconexibacter</taxon>
    </lineage>
</organism>
<dbReference type="RefSeq" id="WP_254571930.1">
    <property type="nucleotide sequence ID" value="NZ_CP098502.1"/>
</dbReference>
<dbReference type="Gene3D" id="3.20.20.370">
    <property type="entry name" value="Glycoside hydrolase/deacetylase"/>
    <property type="match status" value="1"/>
</dbReference>
<sequence length="250" mass="26850">MSRRLPRHPALLAATLLVLGVLLAVAAPRGRAQDTGATLPTGCAHVAGTQVRHGPTTGRRVALTFDDGPAAITPQFLTLLEHEHVPATFFIVGRRVAGREATLRRALADGDMLGNHSFDHVSLQKADADAVAQIEDTQRAIRDATGFTPCLLRPPYGLSSRSLIRLADSEGLTPTLWSVNPQDFTRPGTAKIRSRVLAGVRPGAIILSHDGGGPRQQTLAAYRTIIRTLKARGYHFVTVTDLLGLSVTRR</sequence>
<reference evidence="3 4" key="1">
    <citation type="submission" date="2022-06" db="EMBL/GenBank/DDBJ databases">
        <title>Paraconexibacter antarcticus.</title>
        <authorList>
            <person name="Kim C.S."/>
        </authorList>
    </citation>
    <scope>NUCLEOTIDE SEQUENCE [LARGE SCALE GENOMIC DNA]</scope>
    <source>
        <strain evidence="3 4">02-257</strain>
    </source>
</reference>